<evidence type="ECO:0000313" key="2">
    <source>
        <dbReference type="Proteomes" id="UP001381693"/>
    </source>
</evidence>
<evidence type="ECO:0000313" key="1">
    <source>
        <dbReference type="EMBL" id="KAK7084329.1"/>
    </source>
</evidence>
<name>A0AAN8XRB8_HALRR</name>
<feature type="non-terminal residue" evidence="1">
    <location>
        <position position="58"/>
    </location>
</feature>
<reference evidence="1 2" key="1">
    <citation type="submission" date="2023-11" db="EMBL/GenBank/DDBJ databases">
        <title>Halocaridina rubra genome assembly.</title>
        <authorList>
            <person name="Smith C."/>
        </authorList>
    </citation>
    <scope>NUCLEOTIDE SEQUENCE [LARGE SCALE GENOMIC DNA]</scope>
    <source>
        <strain evidence="1">EP-1</strain>
        <tissue evidence="1">Whole</tissue>
    </source>
</reference>
<accession>A0AAN8XRB8</accession>
<protein>
    <submittedName>
        <fullName evidence="1">Uncharacterized protein</fullName>
    </submittedName>
</protein>
<dbReference type="Proteomes" id="UP001381693">
    <property type="component" value="Unassembled WGS sequence"/>
</dbReference>
<keyword evidence="2" id="KW-1185">Reference proteome</keyword>
<dbReference type="AlphaFoldDB" id="A0AAN8XRB8"/>
<gene>
    <name evidence="1" type="ORF">SK128_026190</name>
</gene>
<sequence length="58" mass="6542">MIPAPPLNKNDEVGVFALPSGHVPLTEHVCHFLFKGRFGHHTHATALKEDIMNRQRDI</sequence>
<proteinExistence type="predicted"/>
<comment type="caution">
    <text evidence="1">The sequence shown here is derived from an EMBL/GenBank/DDBJ whole genome shotgun (WGS) entry which is preliminary data.</text>
</comment>
<organism evidence="1 2">
    <name type="scientific">Halocaridina rubra</name>
    <name type="common">Hawaiian red shrimp</name>
    <dbReference type="NCBI Taxonomy" id="373956"/>
    <lineage>
        <taxon>Eukaryota</taxon>
        <taxon>Metazoa</taxon>
        <taxon>Ecdysozoa</taxon>
        <taxon>Arthropoda</taxon>
        <taxon>Crustacea</taxon>
        <taxon>Multicrustacea</taxon>
        <taxon>Malacostraca</taxon>
        <taxon>Eumalacostraca</taxon>
        <taxon>Eucarida</taxon>
        <taxon>Decapoda</taxon>
        <taxon>Pleocyemata</taxon>
        <taxon>Caridea</taxon>
        <taxon>Atyoidea</taxon>
        <taxon>Atyidae</taxon>
        <taxon>Halocaridina</taxon>
    </lineage>
</organism>
<dbReference type="EMBL" id="JAXCGZ010002142">
    <property type="protein sequence ID" value="KAK7084329.1"/>
    <property type="molecule type" value="Genomic_DNA"/>
</dbReference>